<dbReference type="SUPFAM" id="SSF46689">
    <property type="entry name" value="Homeodomain-like"/>
    <property type="match status" value="2"/>
</dbReference>
<dbReference type="Pfam" id="PF02311">
    <property type="entry name" value="AraC_binding"/>
    <property type="match status" value="1"/>
</dbReference>
<organism evidence="6 7">
    <name type="scientific">Coraliomargarita algicola</name>
    <dbReference type="NCBI Taxonomy" id="3092156"/>
    <lineage>
        <taxon>Bacteria</taxon>
        <taxon>Pseudomonadati</taxon>
        <taxon>Verrucomicrobiota</taxon>
        <taxon>Opitutia</taxon>
        <taxon>Puniceicoccales</taxon>
        <taxon>Coraliomargaritaceae</taxon>
        <taxon>Coraliomargarita</taxon>
    </lineage>
</organism>
<dbReference type="RefSeq" id="WP_319832449.1">
    <property type="nucleotide sequence ID" value="NZ_CP138858.1"/>
</dbReference>
<keyword evidence="1" id="KW-0805">Transcription regulation</keyword>
<gene>
    <name evidence="6" type="ORF">SH580_19310</name>
</gene>
<dbReference type="PRINTS" id="PR00032">
    <property type="entry name" value="HTHARAC"/>
</dbReference>
<dbReference type="SMART" id="SM00342">
    <property type="entry name" value="HTH_ARAC"/>
    <property type="match status" value="1"/>
</dbReference>
<keyword evidence="2" id="KW-0238">DNA-binding</keyword>
<dbReference type="InterPro" id="IPR020449">
    <property type="entry name" value="Tscrpt_reg_AraC-type_HTH"/>
</dbReference>
<dbReference type="InterPro" id="IPR018060">
    <property type="entry name" value="HTH_AraC"/>
</dbReference>
<evidence type="ECO:0000259" key="5">
    <source>
        <dbReference type="PROSITE" id="PS01124"/>
    </source>
</evidence>
<feature type="domain" description="HTH araC/xylS-type" evidence="5">
    <location>
        <begin position="149"/>
        <end position="247"/>
    </location>
</feature>
<protein>
    <submittedName>
        <fullName evidence="6">AraC family transcriptional regulator</fullName>
    </submittedName>
</protein>
<dbReference type="Pfam" id="PF12833">
    <property type="entry name" value="HTH_18"/>
    <property type="match status" value="1"/>
</dbReference>
<dbReference type="PANTHER" id="PTHR43280">
    <property type="entry name" value="ARAC-FAMILY TRANSCRIPTIONAL REGULATOR"/>
    <property type="match status" value="1"/>
</dbReference>
<dbReference type="InterPro" id="IPR014710">
    <property type="entry name" value="RmlC-like_jellyroll"/>
</dbReference>
<dbReference type="Gene3D" id="1.10.10.60">
    <property type="entry name" value="Homeodomain-like"/>
    <property type="match status" value="2"/>
</dbReference>
<dbReference type="InterPro" id="IPR003313">
    <property type="entry name" value="AraC-bd"/>
</dbReference>
<dbReference type="Proteomes" id="UP001324993">
    <property type="component" value="Chromosome"/>
</dbReference>
<dbReference type="PROSITE" id="PS01124">
    <property type="entry name" value="HTH_ARAC_FAMILY_2"/>
    <property type="match status" value="1"/>
</dbReference>
<evidence type="ECO:0000256" key="4">
    <source>
        <dbReference type="SAM" id="MobiDB-lite"/>
    </source>
</evidence>
<sequence length="263" mass="29790">MTTSRCVFAAEIPIEANKSCPLHNHTCTELVYYSQGSGQLLQNGARIAYKTGDLSVNAPKVEHSDHPETDGLQFCFGISGCYAEQLSTGIYTDLSHETTQAILQLQRELHASTPRKQARLDILAGWITLNLLDTLNQCEAPSEPKDQSKRAREILDTRYHETISMDDLAGSLHISADHLRHIFKRDIGKSPINYLIQKRIDVACELLTFTDHSIQEIAKQVGLENPYYFSRIFRNRMSSTPSQYRKDVRSGMNHGAMQRHRND</sequence>
<evidence type="ECO:0000256" key="2">
    <source>
        <dbReference type="ARBA" id="ARBA00023125"/>
    </source>
</evidence>
<dbReference type="PANTHER" id="PTHR43280:SF2">
    <property type="entry name" value="HTH-TYPE TRANSCRIPTIONAL REGULATOR EXSA"/>
    <property type="match status" value="1"/>
</dbReference>
<feature type="region of interest" description="Disordered" evidence="4">
    <location>
        <begin position="240"/>
        <end position="263"/>
    </location>
</feature>
<evidence type="ECO:0000256" key="3">
    <source>
        <dbReference type="ARBA" id="ARBA00023163"/>
    </source>
</evidence>
<proteinExistence type="predicted"/>
<dbReference type="InterPro" id="IPR009057">
    <property type="entry name" value="Homeodomain-like_sf"/>
</dbReference>
<dbReference type="SUPFAM" id="SSF51215">
    <property type="entry name" value="Regulatory protein AraC"/>
    <property type="match status" value="1"/>
</dbReference>
<keyword evidence="7" id="KW-1185">Reference proteome</keyword>
<evidence type="ECO:0000256" key="1">
    <source>
        <dbReference type="ARBA" id="ARBA00023015"/>
    </source>
</evidence>
<dbReference type="Gene3D" id="2.60.120.10">
    <property type="entry name" value="Jelly Rolls"/>
    <property type="match status" value="1"/>
</dbReference>
<accession>A0ABZ0RLC0</accession>
<name>A0ABZ0RLC0_9BACT</name>
<dbReference type="InterPro" id="IPR037923">
    <property type="entry name" value="HTH-like"/>
</dbReference>
<reference evidence="6 7" key="1">
    <citation type="submission" date="2023-11" db="EMBL/GenBank/DDBJ databases">
        <title>Coraliomargarita sp. nov., isolated from marine algae.</title>
        <authorList>
            <person name="Lee J.K."/>
            <person name="Baek J.H."/>
            <person name="Kim J.M."/>
            <person name="Choi D.G."/>
            <person name="Jeon C.O."/>
        </authorList>
    </citation>
    <scope>NUCLEOTIDE SEQUENCE [LARGE SCALE GENOMIC DNA]</scope>
    <source>
        <strain evidence="6 7">J2-16</strain>
    </source>
</reference>
<evidence type="ECO:0000313" key="6">
    <source>
        <dbReference type="EMBL" id="WPJ95570.1"/>
    </source>
</evidence>
<evidence type="ECO:0000313" key="7">
    <source>
        <dbReference type="Proteomes" id="UP001324993"/>
    </source>
</evidence>
<dbReference type="EMBL" id="CP138858">
    <property type="protein sequence ID" value="WPJ95570.1"/>
    <property type="molecule type" value="Genomic_DNA"/>
</dbReference>
<keyword evidence="3" id="KW-0804">Transcription</keyword>